<dbReference type="RefSeq" id="WP_134174424.1">
    <property type="nucleotide sequence ID" value="NZ_SODI01000001.1"/>
</dbReference>
<dbReference type="AlphaFoldDB" id="A0A4Y8KLH4"/>
<comment type="caution">
    <text evidence="1">The sequence shown here is derived from an EMBL/GenBank/DDBJ whole genome shotgun (WGS) entry which is preliminary data.</text>
</comment>
<evidence type="ECO:0000313" key="2">
    <source>
        <dbReference type="Proteomes" id="UP000298218"/>
    </source>
</evidence>
<reference evidence="1 2" key="1">
    <citation type="submission" date="2019-03" db="EMBL/GenBank/DDBJ databases">
        <title>Genomics of glacier-inhabiting Cryobacterium strains.</title>
        <authorList>
            <person name="Liu Q."/>
            <person name="Xin Y.-H."/>
        </authorList>
    </citation>
    <scope>NUCLEOTIDE SEQUENCE [LARGE SCALE GENOMIC DNA]</scope>
    <source>
        <strain evidence="1 2">CGMCC 1.4292</strain>
    </source>
</reference>
<organism evidence="1 2">
    <name type="scientific">Cryobacterium psychrophilum</name>
    <dbReference type="NCBI Taxonomy" id="41988"/>
    <lineage>
        <taxon>Bacteria</taxon>
        <taxon>Bacillati</taxon>
        <taxon>Actinomycetota</taxon>
        <taxon>Actinomycetes</taxon>
        <taxon>Micrococcales</taxon>
        <taxon>Microbacteriaceae</taxon>
        <taxon>Cryobacterium</taxon>
    </lineage>
</organism>
<gene>
    <name evidence="1" type="ORF">E3T53_09460</name>
</gene>
<evidence type="ECO:0000313" key="1">
    <source>
        <dbReference type="EMBL" id="TFD78417.1"/>
    </source>
</evidence>
<name>A0A4Y8KLH4_9MICO</name>
<dbReference type="Proteomes" id="UP000298218">
    <property type="component" value="Unassembled WGS sequence"/>
</dbReference>
<dbReference type="OrthoDB" id="5125431at2"/>
<accession>A0A4Y8KLH4</accession>
<proteinExistence type="predicted"/>
<keyword evidence="2" id="KW-1185">Reference proteome</keyword>
<protein>
    <submittedName>
        <fullName evidence="1">Uncharacterized protein</fullName>
    </submittedName>
</protein>
<sequence length="269" mass="29399">MDLWNNFVSWLTAASTEPVVFSAVLFVIAIVIASVITALIFRATIRRMIDQRDREIRTAAIATLVDAATEASVWNSLTPQEQVMSDRAVGQADIQVRLLPMKGSGVAANWSAHQLAELKRTSATFGYQLEPALLEFRDRLIDWQKRPARARKIFQGDLDRWVLQNSQSDKSLLAEQDAWVAEQHHNQYQGGTNNAANSNARTSGAVGYEPITPAPLYNGSAIDATAPYAPTPASIETQRLLDDVDALAVRSPDALNRSATSPSSQAPQA</sequence>
<dbReference type="EMBL" id="SOHQ01000028">
    <property type="protein sequence ID" value="TFD78417.1"/>
    <property type="molecule type" value="Genomic_DNA"/>
</dbReference>